<feature type="region of interest" description="Disordered" evidence="1">
    <location>
        <begin position="1"/>
        <end position="31"/>
    </location>
</feature>
<feature type="compositionally biased region" description="Basic and acidic residues" evidence="1">
    <location>
        <begin position="117"/>
        <end position="131"/>
    </location>
</feature>
<accession>A0A183EGE4</accession>
<name>A0A183EGE4_9BILA</name>
<evidence type="ECO:0000313" key="4">
    <source>
        <dbReference type="WBParaSite" id="GPUH_0002006001-mRNA-1"/>
    </source>
</evidence>
<dbReference type="EMBL" id="UYRT01089651">
    <property type="protein sequence ID" value="VDN35167.1"/>
    <property type="molecule type" value="Genomic_DNA"/>
</dbReference>
<dbReference type="Proteomes" id="UP000271098">
    <property type="component" value="Unassembled WGS sequence"/>
</dbReference>
<evidence type="ECO:0000313" key="2">
    <source>
        <dbReference type="EMBL" id="VDN35167.1"/>
    </source>
</evidence>
<proteinExistence type="predicted"/>
<protein>
    <submittedName>
        <fullName evidence="4">Ovule protein</fullName>
    </submittedName>
</protein>
<feature type="compositionally biased region" description="Polar residues" evidence="1">
    <location>
        <begin position="107"/>
        <end position="116"/>
    </location>
</feature>
<gene>
    <name evidence="2" type="ORF">GPUH_LOCUS20036</name>
</gene>
<keyword evidence="3" id="KW-1185">Reference proteome</keyword>
<dbReference type="WBParaSite" id="GPUH_0002006001-mRNA-1">
    <property type="protein sequence ID" value="GPUH_0002006001-mRNA-1"/>
    <property type="gene ID" value="GPUH_0002006001"/>
</dbReference>
<evidence type="ECO:0000313" key="3">
    <source>
        <dbReference type="Proteomes" id="UP000271098"/>
    </source>
</evidence>
<feature type="compositionally biased region" description="Polar residues" evidence="1">
    <location>
        <begin position="90"/>
        <end position="100"/>
    </location>
</feature>
<dbReference type="AlphaFoldDB" id="A0A183EGE4"/>
<feature type="compositionally biased region" description="Basic and acidic residues" evidence="1">
    <location>
        <begin position="57"/>
        <end position="72"/>
    </location>
</feature>
<feature type="region of interest" description="Disordered" evidence="1">
    <location>
        <begin position="57"/>
        <end position="141"/>
    </location>
</feature>
<organism evidence="4">
    <name type="scientific">Gongylonema pulchrum</name>
    <dbReference type="NCBI Taxonomy" id="637853"/>
    <lineage>
        <taxon>Eukaryota</taxon>
        <taxon>Metazoa</taxon>
        <taxon>Ecdysozoa</taxon>
        <taxon>Nematoda</taxon>
        <taxon>Chromadorea</taxon>
        <taxon>Rhabditida</taxon>
        <taxon>Spirurina</taxon>
        <taxon>Spiruromorpha</taxon>
        <taxon>Spiruroidea</taxon>
        <taxon>Gongylonematidae</taxon>
        <taxon>Gongylonema</taxon>
    </lineage>
</organism>
<feature type="compositionally biased region" description="Basic and acidic residues" evidence="1">
    <location>
        <begin position="1"/>
        <end position="15"/>
    </location>
</feature>
<sequence length="168" mass="18633">MSYHAEKAAPQRNEEPMMEYEQKIGSGEKTAEEIVERTTGYEAAEMAINSVVEEVRAEQAAKSENCEGRTSEAAEAEEENKVEDARGDVNASSVPSTSSLIDDIENLSYSMQCSDNHSGRDDKENEPERVRIGSGRYGLRTISDFPDDEQAALFEKAKKIANKAEFSR</sequence>
<reference evidence="4" key="1">
    <citation type="submission" date="2016-06" db="UniProtKB">
        <authorList>
            <consortium name="WormBaseParasite"/>
        </authorList>
    </citation>
    <scope>IDENTIFICATION</scope>
</reference>
<evidence type="ECO:0000256" key="1">
    <source>
        <dbReference type="SAM" id="MobiDB-lite"/>
    </source>
</evidence>
<reference evidence="2 3" key="2">
    <citation type="submission" date="2018-11" db="EMBL/GenBank/DDBJ databases">
        <authorList>
            <consortium name="Pathogen Informatics"/>
        </authorList>
    </citation>
    <scope>NUCLEOTIDE SEQUENCE [LARGE SCALE GENOMIC DNA]</scope>
</reference>